<sequence>MGPPMTQPPKEIAFLKSAEVLKAFNSILEEDLHQRIVIESNVAELYSPVFIVQKSSGKQRLIISCKYVNLHLQVDHFRMEGLLDIQKILQ</sequence>
<dbReference type="AlphaFoldDB" id="A0A5J4T388"/>
<name>A0A5J4T388_9EUKA</name>
<proteinExistence type="predicted"/>
<comment type="caution">
    <text evidence="1">The sequence shown here is derived from an EMBL/GenBank/DDBJ whole genome shotgun (WGS) entry which is preliminary data.</text>
</comment>
<dbReference type="EMBL" id="SNRW01038982">
    <property type="protein sequence ID" value="KAA6352969.1"/>
    <property type="molecule type" value="Genomic_DNA"/>
</dbReference>
<organism evidence="1 2">
    <name type="scientific">Streblomastix strix</name>
    <dbReference type="NCBI Taxonomy" id="222440"/>
    <lineage>
        <taxon>Eukaryota</taxon>
        <taxon>Metamonada</taxon>
        <taxon>Preaxostyla</taxon>
        <taxon>Oxymonadida</taxon>
        <taxon>Streblomastigidae</taxon>
        <taxon>Streblomastix</taxon>
    </lineage>
</organism>
<dbReference type="InterPro" id="IPR043502">
    <property type="entry name" value="DNA/RNA_pol_sf"/>
</dbReference>
<reference evidence="1 2" key="1">
    <citation type="submission" date="2019-03" db="EMBL/GenBank/DDBJ databases">
        <title>Single cell metagenomics reveals metabolic interactions within the superorganism composed of flagellate Streblomastix strix and complex community of Bacteroidetes bacteria on its surface.</title>
        <authorList>
            <person name="Treitli S.C."/>
            <person name="Kolisko M."/>
            <person name="Husnik F."/>
            <person name="Keeling P."/>
            <person name="Hampl V."/>
        </authorList>
    </citation>
    <scope>NUCLEOTIDE SEQUENCE [LARGE SCALE GENOMIC DNA]</scope>
    <source>
        <strain evidence="1">ST1C</strain>
    </source>
</reference>
<dbReference type="OrthoDB" id="115435at2759"/>
<dbReference type="Gene3D" id="3.10.10.10">
    <property type="entry name" value="HIV Type 1 Reverse Transcriptase, subunit A, domain 1"/>
    <property type="match status" value="1"/>
</dbReference>
<dbReference type="SUPFAM" id="SSF56672">
    <property type="entry name" value="DNA/RNA polymerases"/>
    <property type="match status" value="1"/>
</dbReference>
<evidence type="ECO:0000313" key="2">
    <source>
        <dbReference type="Proteomes" id="UP000324800"/>
    </source>
</evidence>
<accession>A0A5J4T388</accession>
<evidence type="ECO:0000313" key="1">
    <source>
        <dbReference type="EMBL" id="KAA6352969.1"/>
    </source>
</evidence>
<gene>
    <name evidence="1" type="ORF">EZS28_051503</name>
</gene>
<dbReference type="Proteomes" id="UP000324800">
    <property type="component" value="Unassembled WGS sequence"/>
</dbReference>
<feature type="non-terminal residue" evidence="1">
    <location>
        <position position="90"/>
    </location>
</feature>
<protein>
    <submittedName>
        <fullName evidence="1">Uncharacterized protein</fullName>
    </submittedName>
</protein>